<evidence type="ECO:0000313" key="1">
    <source>
        <dbReference type="EMBL" id="CAH6720928.1"/>
    </source>
</evidence>
<dbReference type="EMBL" id="CALSDN010000004">
    <property type="protein sequence ID" value="CAH6720928.1"/>
    <property type="molecule type" value="Genomic_DNA"/>
</dbReference>
<organism evidence="1 2">
    <name type="scientific">[Candida] jaroonii</name>
    <dbReference type="NCBI Taxonomy" id="467808"/>
    <lineage>
        <taxon>Eukaryota</taxon>
        <taxon>Fungi</taxon>
        <taxon>Dikarya</taxon>
        <taxon>Ascomycota</taxon>
        <taxon>Saccharomycotina</taxon>
        <taxon>Pichiomycetes</taxon>
        <taxon>Debaryomycetaceae</taxon>
        <taxon>Yamadazyma</taxon>
    </lineage>
</organism>
<comment type="caution">
    <text evidence="1">The sequence shown here is derived from an EMBL/GenBank/DDBJ whole genome shotgun (WGS) entry which is preliminary data.</text>
</comment>
<keyword evidence="2" id="KW-1185">Reference proteome</keyword>
<name>A0ACA9Y7C3_9ASCO</name>
<gene>
    <name evidence="1" type="ORF">CLIB1444_04S11078</name>
</gene>
<dbReference type="Proteomes" id="UP001152531">
    <property type="component" value="Unassembled WGS sequence"/>
</dbReference>
<proteinExistence type="predicted"/>
<reference evidence="1" key="1">
    <citation type="submission" date="2022-06" db="EMBL/GenBank/DDBJ databases">
        <authorList>
            <person name="Legras J.-L."/>
            <person name="Devillers H."/>
            <person name="Grondin C."/>
        </authorList>
    </citation>
    <scope>NUCLEOTIDE SEQUENCE</scope>
    <source>
        <strain evidence="1">CLIB 1444</strain>
    </source>
</reference>
<keyword evidence="1" id="KW-0032">Aminotransferase</keyword>
<keyword evidence="1" id="KW-0808">Transferase</keyword>
<evidence type="ECO:0000313" key="2">
    <source>
        <dbReference type="Proteomes" id="UP001152531"/>
    </source>
</evidence>
<sequence>MTTGDEYQLEHLISKRADAREKIHFTTVDLTKQPKDFKPHDKPLHLSWGTPNDGFFPVNSISVEIQDSPFESSLNFHHTNNSLEQLPKDLKKLDLSLEKDKKSVNIVKRGEDKSLIDIRQGFQYSMHSGMDQLNQFCKDFIERVHKPGYNEWTTTLSTGAGDGILKTMDAILNPGDVVLMEEFTFVPSLMMIRECGATGVPIKLSVNSHSEGIDLDYLTNLLENWETLKPGMNKPKALYTIPTGQNPTGLTQSVEFRKKVYALAEKYDFIIIEDDPYGYLTLPPFKKPDGVVKLDEFITVEEYLKDHVTPSYLTIDTKGRVLRIETFSKLFAPGLRIGFIVGHKRLIDVILRYAAVVTKFPSGVAQTLLQNVLYQKFGGVDGWIEWILKMRAVYIHKRNLLINELVKSTIYEKGLIDIIDPKAGMFISVVLKFPEGTDVQEKIDLLNFKFASFGVGVVPGLNMAVDKKFSIERGSFFRLTFAPLNNDEEVVEASKRFVDAVEDFFAKGLEY</sequence>
<accession>A0ACA9Y7C3</accession>
<protein>
    <submittedName>
        <fullName evidence="1">Aromatic amino acid aminotransferase 2</fullName>
    </submittedName>
</protein>